<keyword evidence="2" id="KW-1185">Reference proteome</keyword>
<dbReference type="AlphaFoldDB" id="A0A840VEU6"/>
<accession>A0A840VEU6</accession>
<protein>
    <submittedName>
        <fullName evidence="1">Uncharacterized protein</fullName>
    </submittedName>
</protein>
<gene>
    <name evidence="1" type="ORF">HNR46_001577</name>
</gene>
<proteinExistence type="predicted"/>
<dbReference type="RefSeq" id="WP_184017424.1">
    <property type="nucleotide sequence ID" value="NZ_JACHFD010000006.1"/>
</dbReference>
<comment type="caution">
    <text evidence="1">The sequence shown here is derived from an EMBL/GenBank/DDBJ whole genome shotgun (WGS) entry which is preliminary data.</text>
</comment>
<dbReference type="EMBL" id="JACHFD010000006">
    <property type="protein sequence ID" value="MBB5351341.1"/>
    <property type="molecule type" value="Genomic_DNA"/>
</dbReference>
<dbReference type="Proteomes" id="UP000557717">
    <property type="component" value="Unassembled WGS sequence"/>
</dbReference>
<organism evidence="1 2">
    <name type="scientific">Haloferula luteola</name>
    <dbReference type="NCBI Taxonomy" id="595692"/>
    <lineage>
        <taxon>Bacteria</taxon>
        <taxon>Pseudomonadati</taxon>
        <taxon>Verrucomicrobiota</taxon>
        <taxon>Verrucomicrobiia</taxon>
        <taxon>Verrucomicrobiales</taxon>
        <taxon>Verrucomicrobiaceae</taxon>
        <taxon>Haloferula</taxon>
    </lineage>
</organism>
<evidence type="ECO:0000313" key="1">
    <source>
        <dbReference type="EMBL" id="MBB5351341.1"/>
    </source>
</evidence>
<name>A0A840VEU6_9BACT</name>
<sequence>MATWTIKGEAGKAVDETARSLADVQAEGVEPEYQSLASDRLAWRIWLDDPVSATILVPDLGQKISLWRDDVRQFDGWVTTREIDFDGENAYANIVVEGPWWWLSKTPLSSEVEDQTDSESERTQFVLATASPRTWLIALIARAVALGCPIREGSIASVFTCPRLSLRNIPISEAISEVMRWVADGIVYFDYTVEGYPALCMQRRPAAATLTITPGQTVVPLIRIRPRLDLELEQVEVLAATRTTVDNKRATTWTTATAGVVTSALPKRQLNLVSGPEIDTWLPQDFTDSVVVRSLPFSGNGGELLRLIEPIFAATSAANPGVGPFYEQLGAIHINVPGIKYLGPDPANSLRKLYAYSVRMTDTDGGVVPASFTHFLTKGDAQDWWAQAGIEYKEVVVSAIAYSKRIDPDATPERPEWAELLGADTFATIYGGNHYRYDWKLVSGRAIAVKTSWPADTTLIRPEDYAFVNPPEGLADNLLSTQNWLPWEGTVSAVQDADPPSGHPLGSAMNIAGFRPETANMRALISGYSYSIATGKKTYRLGSPLRHAYRDLVNRFRASGNDNIVWLVDSVSGDPGENPPPDPELEIPSAGEFELIFGGEAVVYSGSPISFTED</sequence>
<reference evidence="1 2" key="1">
    <citation type="submission" date="2020-08" db="EMBL/GenBank/DDBJ databases">
        <title>Genomic Encyclopedia of Type Strains, Phase IV (KMG-IV): sequencing the most valuable type-strain genomes for metagenomic binning, comparative biology and taxonomic classification.</title>
        <authorList>
            <person name="Goeker M."/>
        </authorList>
    </citation>
    <scope>NUCLEOTIDE SEQUENCE [LARGE SCALE GENOMIC DNA]</scope>
    <source>
        <strain evidence="1 2">YC6886</strain>
    </source>
</reference>
<evidence type="ECO:0000313" key="2">
    <source>
        <dbReference type="Proteomes" id="UP000557717"/>
    </source>
</evidence>